<evidence type="ECO:0000313" key="2">
    <source>
        <dbReference type="EMBL" id="EJK68750.1"/>
    </source>
</evidence>
<protein>
    <submittedName>
        <fullName evidence="2">Uncharacterized protein</fullName>
    </submittedName>
</protein>
<dbReference type="Proteomes" id="UP000266841">
    <property type="component" value="Unassembled WGS sequence"/>
</dbReference>
<feature type="region of interest" description="Disordered" evidence="1">
    <location>
        <begin position="139"/>
        <end position="181"/>
    </location>
</feature>
<accession>K0STP5</accession>
<feature type="compositionally biased region" description="Basic and acidic residues" evidence="1">
    <location>
        <begin position="172"/>
        <end position="181"/>
    </location>
</feature>
<gene>
    <name evidence="2" type="ORF">THAOC_10044</name>
</gene>
<comment type="caution">
    <text evidence="2">The sequence shown here is derived from an EMBL/GenBank/DDBJ whole genome shotgun (WGS) entry which is preliminary data.</text>
</comment>
<proteinExistence type="predicted"/>
<keyword evidence="3" id="KW-1185">Reference proteome</keyword>
<organism evidence="2 3">
    <name type="scientific">Thalassiosira oceanica</name>
    <name type="common">Marine diatom</name>
    <dbReference type="NCBI Taxonomy" id="159749"/>
    <lineage>
        <taxon>Eukaryota</taxon>
        <taxon>Sar</taxon>
        <taxon>Stramenopiles</taxon>
        <taxon>Ochrophyta</taxon>
        <taxon>Bacillariophyta</taxon>
        <taxon>Coscinodiscophyceae</taxon>
        <taxon>Thalassiosirophycidae</taxon>
        <taxon>Thalassiosirales</taxon>
        <taxon>Thalassiosiraceae</taxon>
        <taxon>Thalassiosira</taxon>
    </lineage>
</organism>
<dbReference type="AlphaFoldDB" id="K0STP5"/>
<feature type="non-terminal residue" evidence="2">
    <location>
        <position position="1"/>
    </location>
</feature>
<evidence type="ECO:0000313" key="3">
    <source>
        <dbReference type="Proteomes" id="UP000266841"/>
    </source>
</evidence>
<evidence type="ECO:0000256" key="1">
    <source>
        <dbReference type="SAM" id="MobiDB-lite"/>
    </source>
</evidence>
<dbReference type="EMBL" id="AGNL01010882">
    <property type="protein sequence ID" value="EJK68750.1"/>
    <property type="molecule type" value="Genomic_DNA"/>
</dbReference>
<reference evidence="2 3" key="1">
    <citation type="journal article" date="2012" name="Genome Biol.">
        <title>Genome and low-iron response of an oceanic diatom adapted to chronic iron limitation.</title>
        <authorList>
            <person name="Lommer M."/>
            <person name="Specht M."/>
            <person name="Roy A.S."/>
            <person name="Kraemer L."/>
            <person name="Andreson R."/>
            <person name="Gutowska M.A."/>
            <person name="Wolf J."/>
            <person name="Bergner S.V."/>
            <person name="Schilhabel M.B."/>
            <person name="Klostermeier U.C."/>
            <person name="Beiko R.G."/>
            <person name="Rosenstiel P."/>
            <person name="Hippler M."/>
            <person name="Laroche J."/>
        </authorList>
    </citation>
    <scope>NUCLEOTIDE SEQUENCE [LARGE SCALE GENOMIC DNA]</scope>
    <source>
        <strain evidence="2 3">CCMP1005</strain>
    </source>
</reference>
<name>K0STP5_THAOC</name>
<sequence>VSDRVDVVDRVEVEPVRDGHDRHEDGLAVGRVRHVLEGVEHGRDRDGRGAEQVEVGQARLELPVDPVHERAVVGRVPVDGAVHEVEDVRHDLGSRGRREAPVESLEDAELLAVDLLGGVGAAADVADVGARGGARRGIHLDGHVEAGDDDELKQERSERGPSSKKGRGGPPDSKETHRVDDLVAEAALRHEASAPADHQAAVDGVLLERDGGVRGTFPVAIPLPLEHGGQGRRGCAPG</sequence>